<dbReference type="InterPro" id="IPR001080">
    <property type="entry name" value="3Fe4S_ferredoxin"/>
</dbReference>
<protein>
    <recommendedName>
        <fullName evidence="6">Ferredoxin</fullName>
    </recommendedName>
</protein>
<dbReference type="KEGG" id="mhw:ACT01_12910"/>
<dbReference type="PROSITE" id="PS00198">
    <property type="entry name" value="4FE4S_FER_1"/>
    <property type="match status" value="1"/>
</dbReference>
<evidence type="ECO:0000313" key="10">
    <source>
        <dbReference type="Proteomes" id="UP000591071"/>
    </source>
</evidence>
<dbReference type="PROSITE" id="PS51379">
    <property type="entry name" value="4FE4S_FER_2"/>
    <property type="match status" value="1"/>
</dbReference>
<evidence type="ECO:0000256" key="6">
    <source>
        <dbReference type="RuleBase" id="RU368020"/>
    </source>
</evidence>
<dbReference type="SUPFAM" id="SSF54862">
    <property type="entry name" value="4Fe-4S ferredoxins"/>
    <property type="match status" value="1"/>
</dbReference>
<name>A0A848BWD8_9FIRM</name>
<evidence type="ECO:0000256" key="3">
    <source>
        <dbReference type="ARBA" id="ARBA00022982"/>
    </source>
</evidence>
<evidence type="ECO:0000313" key="8">
    <source>
        <dbReference type="EMBL" id="MFG6272184.1"/>
    </source>
</evidence>
<evidence type="ECO:0000256" key="2">
    <source>
        <dbReference type="ARBA" id="ARBA00022723"/>
    </source>
</evidence>
<keyword evidence="1 6" id="KW-0813">Transport</keyword>
<dbReference type="RefSeq" id="WP_075581604.1">
    <property type="nucleotide sequence ID" value="NZ_CP011940.1"/>
</dbReference>
<gene>
    <name evidence="8" type="ORF">ACGTZG_03175</name>
    <name evidence="9" type="ORF">HF872_01855</name>
</gene>
<keyword evidence="5 6" id="KW-0411">Iron-sulfur</keyword>
<evidence type="ECO:0000259" key="7">
    <source>
        <dbReference type="PROSITE" id="PS51379"/>
    </source>
</evidence>
<keyword evidence="4 6" id="KW-0408">Iron</keyword>
<keyword evidence="3 6" id="KW-0249">Electron transport</keyword>
<dbReference type="EMBL" id="JBIEKR010000002">
    <property type="protein sequence ID" value="MFG6272184.1"/>
    <property type="molecule type" value="Genomic_DNA"/>
</dbReference>
<dbReference type="PANTHER" id="PTHR36923">
    <property type="entry name" value="FERREDOXIN"/>
    <property type="match status" value="1"/>
</dbReference>
<dbReference type="InterPro" id="IPR051269">
    <property type="entry name" value="Fe-S_cluster_ET"/>
</dbReference>
<evidence type="ECO:0000256" key="4">
    <source>
        <dbReference type="ARBA" id="ARBA00023004"/>
    </source>
</evidence>
<dbReference type="PANTHER" id="PTHR36923:SF3">
    <property type="entry name" value="FERREDOXIN"/>
    <property type="match status" value="1"/>
</dbReference>
<dbReference type="GO" id="GO:0005506">
    <property type="term" value="F:iron ion binding"/>
    <property type="evidence" value="ECO:0007669"/>
    <property type="project" value="UniProtKB-UniRule"/>
</dbReference>
<sequence>MKFKVNDSCISCGMCAGSCPEVFHMADSGMAEAIPDDVAPEVEESAIDAMNNCPAGAIEEA</sequence>
<dbReference type="PRINTS" id="PR00352">
    <property type="entry name" value="3FE4SFRDOXIN"/>
</dbReference>
<feature type="domain" description="4Fe-4S ferredoxin-type" evidence="7">
    <location>
        <begin position="1"/>
        <end position="28"/>
    </location>
</feature>
<dbReference type="Proteomes" id="UP001605989">
    <property type="component" value="Unassembled WGS sequence"/>
</dbReference>
<comment type="caution">
    <text evidence="9">The sequence shown here is derived from an EMBL/GenBank/DDBJ whole genome shotgun (WGS) entry which is preliminary data.</text>
</comment>
<dbReference type="Gene3D" id="3.30.70.20">
    <property type="match status" value="1"/>
</dbReference>
<evidence type="ECO:0000313" key="9">
    <source>
        <dbReference type="EMBL" id="NME27377.1"/>
    </source>
</evidence>
<keyword evidence="2 6" id="KW-0479">Metal-binding</keyword>
<dbReference type="Proteomes" id="UP000591071">
    <property type="component" value="Unassembled WGS sequence"/>
</dbReference>
<dbReference type="EMBL" id="JABAFG010000002">
    <property type="protein sequence ID" value="NME27377.1"/>
    <property type="molecule type" value="Genomic_DNA"/>
</dbReference>
<keyword evidence="11" id="KW-1185">Reference proteome</keyword>
<accession>A0A848BWD8</accession>
<dbReference type="GO" id="GO:0009055">
    <property type="term" value="F:electron transfer activity"/>
    <property type="evidence" value="ECO:0007669"/>
    <property type="project" value="UniProtKB-UniRule"/>
</dbReference>
<reference evidence="9 10" key="1">
    <citation type="submission" date="2020-04" db="EMBL/GenBank/DDBJ databases">
        <authorList>
            <person name="Hitch T.C.A."/>
            <person name="Wylensek D."/>
            <person name="Clavel T."/>
        </authorList>
    </citation>
    <scope>NUCLEOTIDE SEQUENCE [LARGE SCALE GENOMIC DNA]</scope>
    <source>
        <strain evidence="9 10">Oil-RF-744-FAT-WT-6-1</strain>
    </source>
</reference>
<dbReference type="GO" id="GO:0051536">
    <property type="term" value="F:iron-sulfur cluster binding"/>
    <property type="evidence" value="ECO:0007669"/>
    <property type="project" value="UniProtKB-KW"/>
</dbReference>
<comment type="function">
    <text evidence="6">Ferredoxins are iron-sulfur proteins that transfer electrons in a wide variety of metabolic reactions.</text>
</comment>
<evidence type="ECO:0000256" key="5">
    <source>
        <dbReference type="ARBA" id="ARBA00023014"/>
    </source>
</evidence>
<evidence type="ECO:0000256" key="1">
    <source>
        <dbReference type="ARBA" id="ARBA00022448"/>
    </source>
</evidence>
<dbReference type="OrthoDB" id="9803319at2"/>
<proteinExistence type="predicted"/>
<dbReference type="InterPro" id="IPR017900">
    <property type="entry name" value="4Fe4S_Fe_S_CS"/>
</dbReference>
<reference evidence="8 11" key="2">
    <citation type="submission" date="2024-10" db="EMBL/GenBank/DDBJ databases">
        <authorList>
            <person name="Sang B.-I."/>
            <person name="Prabhaharan D."/>
        </authorList>
    </citation>
    <scope>NUCLEOTIDE SEQUENCE [LARGE SCALE GENOMIC DNA]</scope>
    <source>
        <strain evidence="8 11">MH</strain>
    </source>
</reference>
<evidence type="ECO:0000313" key="11">
    <source>
        <dbReference type="Proteomes" id="UP001605989"/>
    </source>
</evidence>
<dbReference type="Pfam" id="PF13370">
    <property type="entry name" value="Fer4_13"/>
    <property type="match status" value="1"/>
</dbReference>
<dbReference type="InterPro" id="IPR017896">
    <property type="entry name" value="4Fe4S_Fe-S-bd"/>
</dbReference>
<organism evidence="9 10">
    <name type="scientific">Megasphaera hexanoica</name>
    <dbReference type="NCBI Taxonomy" id="1675036"/>
    <lineage>
        <taxon>Bacteria</taxon>
        <taxon>Bacillati</taxon>
        <taxon>Bacillota</taxon>
        <taxon>Negativicutes</taxon>
        <taxon>Veillonellales</taxon>
        <taxon>Veillonellaceae</taxon>
        <taxon>Megasphaera</taxon>
    </lineage>
</organism>
<dbReference type="AlphaFoldDB" id="A0A848BWD8"/>